<proteinExistence type="predicted"/>
<gene>
    <name evidence="3" type="primary">KNAG0A05950</name>
    <name evidence="3" type="ordered locus">KNAG_0A05950</name>
</gene>
<keyword evidence="2" id="KW-0732">Signal</keyword>
<evidence type="ECO:0000313" key="4">
    <source>
        <dbReference type="Proteomes" id="UP000006310"/>
    </source>
</evidence>
<reference evidence="3 4" key="1">
    <citation type="journal article" date="2011" name="Proc. Natl. Acad. Sci. U.S.A.">
        <title>Evolutionary erosion of yeast sex chromosomes by mating-type switching accidents.</title>
        <authorList>
            <person name="Gordon J.L."/>
            <person name="Armisen D."/>
            <person name="Proux-Wera E."/>
            <person name="Oheigeartaigh S.S."/>
            <person name="Byrne K.P."/>
            <person name="Wolfe K.H."/>
        </authorList>
    </citation>
    <scope>NUCLEOTIDE SEQUENCE [LARGE SCALE GENOMIC DNA]</scope>
    <source>
        <strain evidence="4">ATCC MYA-139 / BCRC 22969 / CBS 8797 / CCRC 22969 / KCTC 17520 / NBRC 10181 / NCYC 3082</strain>
    </source>
</reference>
<name>J7RTY9_HUIN7</name>
<accession>J7RTY9</accession>
<dbReference type="RefSeq" id="XP_022462503.1">
    <property type="nucleotide sequence ID" value="XM_022610296.1"/>
</dbReference>
<organism evidence="3 4">
    <name type="scientific">Huiozyma naganishii (strain ATCC MYA-139 / BCRC 22969 / CBS 8797 / KCTC 17520 / NBRC 10181 / NCYC 3082 / Yp74L-3)</name>
    <name type="common">Yeast</name>
    <name type="synonym">Kazachstania naganishii</name>
    <dbReference type="NCBI Taxonomy" id="1071383"/>
    <lineage>
        <taxon>Eukaryota</taxon>
        <taxon>Fungi</taxon>
        <taxon>Dikarya</taxon>
        <taxon>Ascomycota</taxon>
        <taxon>Saccharomycotina</taxon>
        <taxon>Saccharomycetes</taxon>
        <taxon>Saccharomycetales</taxon>
        <taxon>Saccharomycetaceae</taxon>
        <taxon>Huiozyma</taxon>
    </lineage>
</organism>
<keyword evidence="4" id="KW-1185">Reference proteome</keyword>
<feature type="signal peptide" evidence="2">
    <location>
        <begin position="1"/>
        <end position="20"/>
    </location>
</feature>
<evidence type="ECO:0000256" key="1">
    <source>
        <dbReference type="SAM" id="MobiDB-lite"/>
    </source>
</evidence>
<dbReference type="Proteomes" id="UP000006310">
    <property type="component" value="Chromosome 1"/>
</dbReference>
<dbReference type="HOGENOM" id="CLU_1468382_0_0_1"/>
<dbReference type="EMBL" id="HE978314">
    <property type="protein sequence ID" value="CCK68257.1"/>
    <property type="molecule type" value="Genomic_DNA"/>
</dbReference>
<evidence type="ECO:0000256" key="2">
    <source>
        <dbReference type="SAM" id="SignalP"/>
    </source>
</evidence>
<feature type="chain" id="PRO_5003796348" evidence="2">
    <location>
        <begin position="21"/>
        <end position="184"/>
    </location>
</feature>
<feature type="compositionally biased region" description="Low complexity" evidence="1">
    <location>
        <begin position="139"/>
        <end position="160"/>
    </location>
</feature>
<sequence>MKFTLSTAFIIVATSYLTSATTVDFDGALVTAAGPVPSKSAVNAQDLNNGYILELPSSIKSTYTPLSLTESTTGTTNRNVQQSTIAGIEGVSSAGSSIGLGNRADVSSVSVISPSTSHIAVSYPSSMISSRSSTSFMERMSSASTSASSASSSDNNTQSSRGGSNTLHATIYGHCLLILASLLL</sequence>
<dbReference type="GeneID" id="34523892"/>
<protein>
    <submittedName>
        <fullName evidence="3">Uncharacterized protein</fullName>
    </submittedName>
</protein>
<dbReference type="KEGG" id="kng:KNAG_0A05950"/>
<evidence type="ECO:0000313" key="3">
    <source>
        <dbReference type="EMBL" id="CCK68257.1"/>
    </source>
</evidence>
<feature type="region of interest" description="Disordered" evidence="1">
    <location>
        <begin position="139"/>
        <end position="162"/>
    </location>
</feature>
<reference evidence="4" key="2">
    <citation type="submission" date="2012-08" db="EMBL/GenBank/DDBJ databases">
        <title>Genome sequence of Kazachstania naganishii.</title>
        <authorList>
            <person name="Gordon J.L."/>
            <person name="Armisen D."/>
            <person name="Proux-Wera E."/>
            <person name="OhEigeartaigh S.S."/>
            <person name="Byrne K.P."/>
            <person name="Wolfe K.H."/>
        </authorList>
    </citation>
    <scope>NUCLEOTIDE SEQUENCE [LARGE SCALE GENOMIC DNA]</scope>
    <source>
        <strain evidence="4">ATCC MYA-139 / BCRC 22969 / CBS 8797 / CCRC 22969 / KCTC 17520 / NBRC 10181 / NCYC 3082</strain>
    </source>
</reference>
<dbReference type="AlphaFoldDB" id="J7RTY9"/>